<protein>
    <recommendedName>
        <fullName evidence="1">F-box domain-containing protein</fullName>
    </recommendedName>
</protein>
<dbReference type="Proteomes" id="UP000823749">
    <property type="component" value="Chromosome 4"/>
</dbReference>
<reference evidence="2" key="1">
    <citation type="submission" date="2020-08" db="EMBL/GenBank/DDBJ databases">
        <title>Plant Genome Project.</title>
        <authorList>
            <person name="Zhang R.-G."/>
        </authorList>
    </citation>
    <scope>NUCLEOTIDE SEQUENCE</scope>
    <source>
        <strain evidence="2">WSP0</strain>
        <tissue evidence="2">Leaf</tissue>
    </source>
</reference>
<evidence type="ECO:0000259" key="1">
    <source>
        <dbReference type="Pfam" id="PF00646"/>
    </source>
</evidence>
<sequence length="100" mass="11631">MEEEEIPSEIILEEILCRLPVKPLARFRSVCKTFNFIIVSDPKFAILQLKNSSAIRTCFDHQRVMLWDCRDCSCAFFLEKKNSTEFSIEKINASIQPNQS</sequence>
<evidence type="ECO:0000313" key="2">
    <source>
        <dbReference type="EMBL" id="KAG5554345.1"/>
    </source>
</evidence>
<comment type="caution">
    <text evidence="2">The sequence shown here is derived from an EMBL/GenBank/DDBJ whole genome shotgun (WGS) entry which is preliminary data.</text>
</comment>
<proteinExistence type="predicted"/>
<dbReference type="AlphaFoldDB" id="A0AAV6KPK7"/>
<dbReference type="InterPro" id="IPR036047">
    <property type="entry name" value="F-box-like_dom_sf"/>
</dbReference>
<dbReference type="Gene3D" id="1.20.1280.50">
    <property type="match status" value="1"/>
</dbReference>
<evidence type="ECO:0000313" key="3">
    <source>
        <dbReference type="Proteomes" id="UP000823749"/>
    </source>
</evidence>
<dbReference type="InterPro" id="IPR001810">
    <property type="entry name" value="F-box_dom"/>
</dbReference>
<dbReference type="SUPFAM" id="SSF81383">
    <property type="entry name" value="F-box domain"/>
    <property type="match status" value="1"/>
</dbReference>
<gene>
    <name evidence="2" type="ORF">RHGRI_012011</name>
</gene>
<organism evidence="2 3">
    <name type="scientific">Rhododendron griersonianum</name>
    <dbReference type="NCBI Taxonomy" id="479676"/>
    <lineage>
        <taxon>Eukaryota</taxon>
        <taxon>Viridiplantae</taxon>
        <taxon>Streptophyta</taxon>
        <taxon>Embryophyta</taxon>
        <taxon>Tracheophyta</taxon>
        <taxon>Spermatophyta</taxon>
        <taxon>Magnoliopsida</taxon>
        <taxon>eudicotyledons</taxon>
        <taxon>Gunneridae</taxon>
        <taxon>Pentapetalae</taxon>
        <taxon>asterids</taxon>
        <taxon>Ericales</taxon>
        <taxon>Ericaceae</taxon>
        <taxon>Ericoideae</taxon>
        <taxon>Rhodoreae</taxon>
        <taxon>Rhododendron</taxon>
    </lineage>
</organism>
<feature type="domain" description="F-box" evidence="1">
    <location>
        <begin position="7"/>
        <end position="43"/>
    </location>
</feature>
<keyword evidence="3" id="KW-1185">Reference proteome</keyword>
<dbReference type="Pfam" id="PF00646">
    <property type="entry name" value="F-box"/>
    <property type="match status" value="1"/>
</dbReference>
<name>A0AAV6KPK7_9ERIC</name>
<accession>A0AAV6KPK7</accession>
<dbReference type="EMBL" id="JACTNZ010000004">
    <property type="protein sequence ID" value="KAG5554345.1"/>
    <property type="molecule type" value="Genomic_DNA"/>
</dbReference>